<evidence type="ECO:0000313" key="3">
    <source>
        <dbReference type="Proteomes" id="UP001221898"/>
    </source>
</evidence>
<evidence type="ECO:0000313" key="2">
    <source>
        <dbReference type="EMBL" id="KAJ8407569.1"/>
    </source>
</evidence>
<gene>
    <name evidence="2" type="ORF">AAFF_G00274260</name>
</gene>
<dbReference type="AlphaFoldDB" id="A0AAD7SRM7"/>
<accession>A0AAD7SRM7</accession>
<organism evidence="2 3">
    <name type="scientific">Aldrovandia affinis</name>
    <dbReference type="NCBI Taxonomy" id="143900"/>
    <lineage>
        <taxon>Eukaryota</taxon>
        <taxon>Metazoa</taxon>
        <taxon>Chordata</taxon>
        <taxon>Craniata</taxon>
        <taxon>Vertebrata</taxon>
        <taxon>Euteleostomi</taxon>
        <taxon>Actinopterygii</taxon>
        <taxon>Neopterygii</taxon>
        <taxon>Teleostei</taxon>
        <taxon>Notacanthiformes</taxon>
        <taxon>Halosauridae</taxon>
        <taxon>Aldrovandia</taxon>
    </lineage>
</organism>
<protein>
    <submittedName>
        <fullName evidence="2">Uncharacterized protein</fullName>
    </submittedName>
</protein>
<dbReference type="EMBL" id="JAINUG010000038">
    <property type="protein sequence ID" value="KAJ8407569.1"/>
    <property type="molecule type" value="Genomic_DNA"/>
</dbReference>
<comment type="caution">
    <text evidence="2">The sequence shown here is derived from an EMBL/GenBank/DDBJ whole genome shotgun (WGS) entry which is preliminary data.</text>
</comment>
<dbReference type="Proteomes" id="UP001221898">
    <property type="component" value="Unassembled WGS sequence"/>
</dbReference>
<feature type="compositionally biased region" description="Basic and acidic residues" evidence="1">
    <location>
        <begin position="136"/>
        <end position="145"/>
    </location>
</feature>
<evidence type="ECO:0000256" key="1">
    <source>
        <dbReference type="SAM" id="MobiDB-lite"/>
    </source>
</evidence>
<keyword evidence="3" id="KW-1185">Reference proteome</keyword>
<sequence>MYHTEAFVRNLLSHLFETWKLRVNGLPSRLFVCFRLRLSAARGPPDADTRNARRAATSRPHAVTTLPRELNETLGGAGSNGTRQREIQRHPHTVTPLSSQRTPVNPRRLGGEEDPLAFRTEPTEKESRPHSTNPEFHNHFDPGKP</sequence>
<name>A0AAD7SRM7_9TELE</name>
<feature type="region of interest" description="Disordered" evidence="1">
    <location>
        <begin position="42"/>
        <end position="145"/>
    </location>
</feature>
<proteinExistence type="predicted"/>
<reference evidence="2" key="1">
    <citation type="journal article" date="2023" name="Science">
        <title>Genome structures resolve the early diversification of teleost fishes.</title>
        <authorList>
            <person name="Parey E."/>
            <person name="Louis A."/>
            <person name="Montfort J."/>
            <person name="Bouchez O."/>
            <person name="Roques C."/>
            <person name="Iampietro C."/>
            <person name="Lluch J."/>
            <person name="Castinel A."/>
            <person name="Donnadieu C."/>
            <person name="Desvignes T."/>
            <person name="Floi Bucao C."/>
            <person name="Jouanno E."/>
            <person name="Wen M."/>
            <person name="Mejri S."/>
            <person name="Dirks R."/>
            <person name="Jansen H."/>
            <person name="Henkel C."/>
            <person name="Chen W.J."/>
            <person name="Zahm M."/>
            <person name="Cabau C."/>
            <person name="Klopp C."/>
            <person name="Thompson A.W."/>
            <person name="Robinson-Rechavi M."/>
            <person name="Braasch I."/>
            <person name="Lecointre G."/>
            <person name="Bobe J."/>
            <person name="Postlethwait J.H."/>
            <person name="Berthelot C."/>
            <person name="Roest Crollius H."/>
            <person name="Guiguen Y."/>
        </authorList>
    </citation>
    <scope>NUCLEOTIDE SEQUENCE</scope>
    <source>
        <strain evidence="2">NC1722</strain>
    </source>
</reference>